<evidence type="ECO:0000313" key="4">
    <source>
        <dbReference type="Proteomes" id="UP000739180"/>
    </source>
</evidence>
<gene>
    <name evidence="3" type="ORF">FGS76_10950</name>
</gene>
<sequence>MRLFLATLVLAMGLGLTPPAPAQDNGAVHPEIQKANAQREKIERRERLLMLFPAGVLGLTIALVIITRRRKK</sequence>
<feature type="chain" id="PRO_5046053330" description="LPXTG cell wall anchor domain-containing protein" evidence="2">
    <location>
        <begin position="23"/>
        <end position="72"/>
    </location>
</feature>
<evidence type="ECO:0000256" key="2">
    <source>
        <dbReference type="SAM" id="SignalP"/>
    </source>
</evidence>
<keyword evidence="1" id="KW-0812">Transmembrane</keyword>
<keyword evidence="4" id="KW-1185">Reference proteome</keyword>
<dbReference type="RefSeq" id="WP_138772682.1">
    <property type="nucleotide sequence ID" value="NZ_JBHSSX010000145.1"/>
</dbReference>
<keyword evidence="2" id="KW-0732">Signal</keyword>
<protein>
    <recommendedName>
        <fullName evidence="5">LPXTG cell wall anchor domain-containing protein</fullName>
    </recommendedName>
</protein>
<dbReference type="EMBL" id="VCQT01000034">
    <property type="protein sequence ID" value="TMW12426.1"/>
    <property type="molecule type" value="Genomic_DNA"/>
</dbReference>
<keyword evidence="1" id="KW-0472">Membrane</keyword>
<organism evidence="3 4">
    <name type="scientific">Alloalcanivorax gelatiniphagus</name>
    <dbReference type="NCBI Taxonomy" id="1194167"/>
    <lineage>
        <taxon>Bacteria</taxon>
        <taxon>Pseudomonadati</taxon>
        <taxon>Pseudomonadota</taxon>
        <taxon>Gammaproteobacteria</taxon>
        <taxon>Oceanospirillales</taxon>
        <taxon>Alcanivoracaceae</taxon>
        <taxon>Alloalcanivorax</taxon>
    </lineage>
</organism>
<reference evidence="3 4" key="1">
    <citation type="submission" date="2019-05" db="EMBL/GenBank/DDBJ databases">
        <title>Genome of Alcanivorax gelatiniphagus, an oil degrading marine bacteria.</title>
        <authorList>
            <person name="Kwon K.K."/>
        </authorList>
    </citation>
    <scope>NUCLEOTIDE SEQUENCE [LARGE SCALE GENOMIC DNA]</scope>
    <source>
        <strain evidence="3 4">MEBiC 08158</strain>
    </source>
</reference>
<evidence type="ECO:0000256" key="1">
    <source>
        <dbReference type="SAM" id="Phobius"/>
    </source>
</evidence>
<dbReference type="Proteomes" id="UP000739180">
    <property type="component" value="Unassembled WGS sequence"/>
</dbReference>
<feature type="signal peptide" evidence="2">
    <location>
        <begin position="1"/>
        <end position="22"/>
    </location>
</feature>
<feature type="transmembrane region" description="Helical" evidence="1">
    <location>
        <begin position="48"/>
        <end position="66"/>
    </location>
</feature>
<evidence type="ECO:0000313" key="3">
    <source>
        <dbReference type="EMBL" id="TMW12426.1"/>
    </source>
</evidence>
<comment type="caution">
    <text evidence="3">The sequence shown here is derived from an EMBL/GenBank/DDBJ whole genome shotgun (WGS) entry which is preliminary data.</text>
</comment>
<evidence type="ECO:0008006" key="5">
    <source>
        <dbReference type="Google" id="ProtNLM"/>
    </source>
</evidence>
<accession>A0ABY2XM90</accession>
<keyword evidence="1" id="KW-1133">Transmembrane helix</keyword>
<name>A0ABY2XM90_9GAMM</name>
<proteinExistence type="predicted"/>